<evidence type="ECO:0008006" key="2">
    <source>
        <dbReference type="Google" id="ProtNLM"/>
    </source>
</evidence>
<name>A0A382IFW1_9ZZZZ</name>
<proteinExistence type="predicted"/>
<gene>
    <name evidence="1" type="ORF">METZ01_LOCUS251448</name>
</gene>
<sequence>MTIVRKALVDDFDDTYPLLKNFNNSALAKENWKQLLISHWKTDTDYYGYVLVDDKKVVGYLGMLFAIKV</sequence>
<dbReference type="AlphaFoldDB" id="A0A382IFW1"/>
<dbReference type="InterPro" id="IPR016181">
    <property type="entry name" value="Acyl_CoA_acyltransferase"/>
</dbReference>
<feature type="non-terminal residue" evidence="1">
    <location>
        <position position="69"/>
    </location>
</feature>
<protein>
    <recommendedName>
        <fullName evidence="2">N-acetyltransferase domain-containing protein</fullName>
    </recommendedName>
</protein>
<dbReference type="SUPFAM" id="SSF55729">
    <property type="entry name" value="Acyl-CoA N-acyltransferases (Nat)"/>
    <property type="match status" value="1"/>
</dbReference>
<accession>A0A382IFW1</accession>
<organism evidence="1">
    <name type="scientific">marine metagenome</name>
    <dbReference type="NCBI Taxonomy" id="408172"/>
    <lineage>
        <taxon>unclassified sequences</taxon>
        <taxon>metagenomes</taxon>
        <taxon>ecological metagenomes</taxon>
    </lineage>
</organism>
<evidence type="ECO:0000313" key="1">
    <source>
        <dbReference type="EMBL" id="SVB98594.1"/>
    </source>
</evidence>
<reference evidence="1" key="1">
    <citation type="submission" date="2018-05" db="EMBL/GenBank/DDBJ databases">
        <authorList>
            <person name="Lanie J.A."/>
            <person name="Ng W.-L."/>
            <person name="Kazmierczak K.M."/>
            <person name="Andrzejewski T.M."/>
            <person name="Davidsen T.M."/>
            <person name="Wayne K.J."/>
            <person name="Tettelin H."/>
            <person name="Glass J.I."/>
            <person name="Rusch D."/>
            <person name="Podicherti R."/>
            <person name="Tsui H.-C.T."/>
            <person name="Winkler M.E."/>
        </authorList>
    </citation>
    <scope>NUCLEOTIDE SEQUENCE</scope>
</reference>
<dbReference type="EMBL" id="UINC01067177">
    <property type="protein sequence ID" value="SVB98594.1"/>
    <property type="molecule type" value="Genomic_DNA"/>
</dbReference>